<evidence type="ECO:0000313" key="3">
    <source>
        <dbReference type="Proteomes" id="UP000053989"/>
    </source>
</evidence>
<gene>
    <name evidence="2" type="ORF">SCLCIDRAFT_21610</name>
</gene>
<reference evidence="3" key="2">
    <citation type="submission" date="2015-01" db="EMBL/GenBank/DDBJ databases">
        <title>Evolutionary Origins and Diversification of the Mycorrhizal Mutualists.</title>
        <authorList>
            <consortium name="DOE Joint Genome Institute"/>
            <consortium name="Mycorrhizal Genomics Consortium"/>
            <person name="Kohler A."/>
            <person name="Kuo A."/>
            <person name="Nagy L.G."/>
            <person name="Floudas D."/>
            <person name="Copeland A."/>
            <person name="Barry K.W."/>
            <person name="Cichocki N."/>
            <person name="Veneault-Fourrey C."/>
            <person name="LaButti K."/>
            <person name="Lindquist E.A."/>
            <person name="Lipzen A."/>
            <person name="Lundell T."/>
            <person name="Morin E."/>
            <person name="Murat C."/>
            <person name="Riley R."/>
            <person name="Ohm R."/>
            <person name="Sun H."/>
            <person name="Tunlid A."/>
            <person name="Henrissat B."/>
            <person name="Grigoriev I.V."/>
            <person name="Hibbett D.S."/>
            <person name="Martin F."/>
        </authorList>
    </citation>
    <scope>NUCLEOTIDE SEQUENCE [LARGE SCALE GENOMIC DNA]</scope>
    <source>
        <strain evidence="3">Foug A</strain>
    </source>
</reference>
<reference evidence="2 3" key="1">
    <citation type="submission" date="2014-04" db="EMBL/GenBank/DDBJ databases">
        <authorList>
            <consortium name="DOE Joint Genome Institute"/>
            <person name="Kuo A."/>
            <person name="Kohler A."/>
            <person name="Nagy L.G."/>
            <person name="Floudas D."/>
            <person name="Copeland A."/>
            <person name="Barry K.W."/>
            <person name="Cichocki N."/>
            <person name="Veneault-Fourrey C."/>
            <person name="LaButti K."/>
            <person name="Lindquist E.A."/>
            <person name="Lipzen A."/>
            <person name="Lundell T."/>
            <person name="Morin E."/>
            <person name="Murat C."/>
            <person name="Sun H."/>
            <person name="Tunlid A."/>
            <person name="Henrissat B."/>
            <person name="Grigoriev I.V."/>
            <person name="Hibbett D.S."/>
            <person name="Martin F."/>
            <person name="Nordberg H.P."/>
            <person name="Cantor M.N."/>
            <person name="Hua S.X."/>
        </authorList>
    </citation>
    <scope>NUCLEOTIDE SEQUENCE [LARGE SCALE GENOMIC DNA]</scope>
    <source>
        <strain evidence="2 3">Foug A</strain>
    </source>
</reference>
<dbReference type="OrthoDB" id="2675889at2759"/>
<dbReference type="Proteomes" id="UP000053989">
    <property type="component" value="Unassembled WGS sequence"/>
</dbReference>
<sequence length="386" mass="41402">MLMDEEISVTKVHSKAERKALSDSEQPVVIGAPPPADSGHEKAQQMYVNGAIDHDGPPHLPPSKAAMRIKRGVAHKVKATEDDPIIISSSNDSTPIFCTTKSKAVPRKKKAKYILVSDSREDEAAVNVNERAVDVGLVGEADTYEEPGSSLKRKAKELQTMHPVKKSACTPELKPEKMASKKGKQHALGHVLRNAEDSSAESDFPDILMPRATCGLHYRVQSMDLDHSNGTNTTHSDPFLVLTMAEDPKVLSNEVPGVLKVPNGPQVPLAGLDPSFPSPKCCEPCRPLTESLQQEKDSPMSGKPNIVPALAPVSPTSATAVGPLPPKPTIGSQEEAMLLYSGVVGGQHGHSEWMDPSHQVSGGYLFHPPGQYLPYQGGDQGLMPLP</sequence>
<name>A0A0C2ZZI9_9AGAM</name>
<dbReference type="AlphaFoldDB" id="A0A0C2ZZI9"/>
<evidence type="ECO:0000313" key="2">
    <source>
        <dbReference type="EMBL" id="KIM66833.1"/>
    </source>
</evidence>
<dbReference type="InParanoid" id="A0A0C2ZZI9"/>
<evidence type="ECO:0000256" key="1">
    <source>
        <dbReference type="SAM" id="MobiDB-lite"/>
    </source>
</evidence>
<dbReference type="HOGENOM" id="CLU_716027_0_0_1"/>
<protein>
    <submittedName>
        <fullName evidence="2">Uncharacterized protein</fullName>
    </submittedName>
</protein>
<proteinExistence type="predicted"/>
<accession>A0A0C2ZZI9</accession>
<organism evidence="2 3">
    <name type="scientific">Scleroderma citrinum Foug A</name>
    <dbReference type="NCBI Taxonomy" id="1036808"/>
    <lineage>
        <taxon>Eukaryota</taxon>
        <taxon>Fungi</taxon>
        <taxon>Dikarya</taxon>
        <taxon>Basidiomycota</taxon>
        <taxon>Agaricomycotina</taxon>
        <taxon>Agaricomycetes</taxon>
        <taxon>Agaricomycetidae</taxon>
        <taxon>Boletales</taxon>
        <taxon>Sclerodermatineae</taxon>
        <taxon>Sclerodermataceae</taxon>
        <taxon>Scleroderma</taxon>
    </lineage>
</organism>
<dbReference type="EMBL" id="KN822015">
    <property type="protein sequence ID" value="KIM66833.1"/>
    <property type="molecule type" value="Genomic_DNA"/>
</dbReference>
<feature type="region of interest" description="Disordered" evidence="1">
    <location>
        <begin position="16"/>
        <end position="42"/>
    </location>
</feature>
<keyword evidence="3" id="KW-1185">Reference proteome</keyword>